<dbReference type="Proteomes" id="UP001138961">
    <property type="component" value="Unassembled WGS sequence"/>
</dbReference>
<proteinExistence type="predicted"/>
<dbReference type="InterPro" id="IPR011051">
    <property type="entry name" value="RmlC_Cupin_sf"/>
</dbReference>
<dbReference type="InterPro" id="IPR014710">
    <property type="entry name" value="RmlC-like_jellyroll"/>
</dbReference>
<comment type="caution">
    <text evidence="2">The sequence shown here is derived from an EMBL/GenBank/DDBJ whole genome shotgun (WGS) entry which is preliminary data.</text>
</comment>
<name>A0ABS8BT52_9RHOB</name>
<dbReference type="Gene3D" id="2.60.120.10">
    <property type="entry name" value="Jelly Rolls"/>
    <property type="match status" value="1"/>
</dbReference>
<reference evidence="2" key="1">
    <citation type="submission" date="2021-10" db="EMBL/GenBank/DDBJ databases">
        <title>Loktanella gaetbuli sp. nov., isolated from a tidal flat.</title>
        <authorList>
            <person name="Park S."/>
            <person name="Yoon J.-H."/>
        </authorList>
    </citation>
    <scope>NUCLEOTIDE SEQUENCE</scope>
    <source>
        <strain evidence="2">TSTF-M6</strain>
    </source>
</reference>
<keyword evidence="3" id="KW-1185">Reference proteome</keyword>
<gene>
    <name evidence="2" type="ORF">LGQ03_06675</name>
</gene>
<dbReference type="InterPro" id="IPR013096">
    <property type="entry name" value="Cupin_2"/>
</dbReference>
<dbReference type="RefSeq" id="WP_226747772.1">
    <property type="nucleotide sequence ID" value="NZ_JAJATZ010000003.1"/>
</dbReference>
<organism evidence="2 3">
    <name type="scientific">Loktanella gaetbuli</name>
    <dbReference type="NCBI Taxonomy" id="2881335"/>
    <lineage>
        <taxon>Bacteria</taxon>
        <taxon>Pseudomonadati</taxon>
        <taxon>Pseudomonadota</taxon>
        <taxon>Alphaproteobacteria</taxon>
        <taxon>Rhodobacterales</taxon>
        <taxon>Roseobacteraceae</taxon>
        <taxon>Loktanella</taxon>
    </lineage>
</organism>
<sequence>MDFLTQAVATVANADHAPLEAFDDPRHGTVQWRTLFSGDRTQTSSLTLGVAEFGPAGTLHSHRHSPCEFYFCLSGQGIVTIDGIDHDLRPGVALYIPADAEHCVVAGEDGLRFLYGFPQDRFSDVEYRFSAEADPVLQAAIAI</sequence>
<evidence type="ECO:0000313" key="2">
    <source>
        <dbReference type="EMBL" id="MCB5198919.1"/>
    </source>
</evidence>
<accession>A0ABS8BT52</accession>
<feature type="domain" description="Cupin type-2" evidence="1">
    <location>
        <begin position="51"/>
        <end position="109"/>
    </location>
</feature>
<evidence type="ECO:0000313" key="3">
    <source>
        <dbReference type="Proteomes" id="UP001138961"/>
    </source>
</evidence>
<evidence type="ECO:0000259" key="1">
    <source>
        <dbReference type="Pfam" id="PF07883"/>
    </source>
</evidence>
<dbReference type="SUPFAM" id="SSF51182">
    <property type="entry name" value="RmlC-like cupins"/>
    <property type="match status" value="1"/>
</dbReference>
<dbReference type="Pfam" id="PF07883">
    <property type="entry name" value="Cupin_2"/>
    <property type="match status" value="1"/>
</dbReference>
<protein>
    <submittedName>
        <fullName evidence="2">Cupin domain-containing protein</fullName>
    </submittedName>
</protein>
<dbReference type="EMBL" id="JAJATZ010000003">
    <property type="protein sequence ID" value="MCB5198919.1"/>
    <property type="molecule type" value="Genomic_DNA"/>
</dbReference>